<evidence type="ECO:0000259" key="5">
    <source>
        <dbReference type="PROSITE" id="PS50113"/>
    </source>
</evidence>
<dbReference type="InterPro" id="IPR000014">
    <property type="entry name" value="PAS"/>
</dbReference>
<dbReference type="PROSITE" id="PS50113">
    <property type="entry name" value="PAC"/>
    <property type="match status" value="1"/>
</dbReference>
<dbReference type="InterPro" id="IPR001610">
    <property type="entry name" value="PAC"/>
</dbReference>
<keyword evidence="7" id="KW-1185">Reference proteome</keyword>
<accession>A0A2U2MZY9</accession>
<evidence type="ECO:0000256" key="1">
    <source>
        <dbReference type="ARBA" id="ARBA00022630"/>
    </source>
</evidence>
<dbReference type="PANTHER" id="PTHR47429">
    <property type="entry name" value="PROTEIN TWIN LOV 1"/>
    <property type="match status" value="1"/>
</dbReference>
<gene>
    <name evidence="6" type="ORF">DEM34_11455</name>
</gene>
<name>A0A2U2MZY9_9GAMM</name>
<dbReference type="CDD" id="cd00130">
    <property type="entry name" value="PAS"/>
    <property type="match status" value="1"/>
</dbReference>
<evidence type="ECO:0000256" key="2">
    <source>
        <dbReference type="ARBA" id="ARBA00022643"/>
    </source>
</evidence>
<sequence>MGDHEPLDLELLQRLVDASNDGIVVAEREGDDQILIYVNAAFEQLTGYSRDEILYQDCRFLQGDDRDQPGVAQLRRAIDAGEPCRVTLRNYRKDGSLFWNELSITPVYDERDQLTYYIGIQKDVTGRVEAEQEVERLRDRLARSTG</sequence>
<dbReference type="Pfam" id="PF13426">
    <property type="entry name" value="PAS_9"/>
    <property type="match status" value="1"/>
</dbReference>
<dbReference type="PROSITE" id="PS50112">
    <property type="entry name" value="PAS"/>
    <property type="match status" value="1"/>
</dbReference>
<dbReference type="SUPFAM" id="SSF55785">
    <property type="entry name" value="PYP-like sensor domain (PAS domain)"/>
    <property type="match status" value="1"/>
</dbReference>
<reference evidence="6 7" key="1">
    <citation type="submission" date="2018-05" db="EMBL/GenBank/DDBJ databases">
        <title>Spiribacter halobius sp. nov., a moderately halophilic bacterium isolated from marine solar saltern.</title>
        <authorList>
            <person name="Zheng W.-S."/>
            <person name="Lu D.-C."/>
            <person name="Du Z.-J."/>
        </authorList>
    </citation>
    <scope>NUCLEOTIDE SEQUENCE [LARGE SCALE GENOMIC DNA]</scope>
    <source>
        <strain evidence="6 7">E85</strain>
    </source>
</reference>
<feature type="domain" description="PAS" evidence="4">
    <location>
        <begin position="8"/>
        <end position="81"/>
    </location>
</feature>
<keyword evidence="3" id="KW-0157">Chromophore</keyword>
<dbReference type="Gene3D" id="3.30.450.20">
    <property type="entry name" value="PAS domain"/>
    <property type="match status" value="1"/>
</dbReference>
<dbReference type="InterPro" id="IPR000700">
    <property type="entry name" value="PAS-assoc_C"/>
</dbReference>
<comment type="caution">
    <text evidence="6">The sequence shown here is derived from an EMBL/GenBank/DDBJ whole genome shotgun (WGS) entry which is preliminary data.</text>
</comment>
<keyword evidence="1" id="KW-0285">Flavoprotein</keyword>
<dbReference type="PANTHER" id="PTHR47429:SF2">
    <property type="entry name" value="PROTEIN TWIN LOV 1"/>
    <property type="match status" value="1"/>
</dbReference>
<evidence type="ECO:0000256" key="3">
    <source>
        <dbReference type="ARBA" id="ARBA00022991"/>
    </source>
</evidence>
<dbReference type="Proteomes" id="UP000245474">
    <property type="component" value="Unassembled WGS sequence"/>
</dbReference>
<evidence type="ECO:0000259" key="4">
    <source>
        <dbReference type="PROSITE" id="PS50112"/>
    </source>
</evidence>
<evidence type="ECO:0008006" key="8">
    <source>
        <dbReference type="Google" id="ProtNLM"/>
    </source>
</evidence>
<evidence type="ECO:0000313" key="6">
    <source>
        <dbReference type="EMBL" id="PWG62561.1"/>
    </source>
</evidence>
<protein>
    <recommendedName>
        <fullName evidence="8">PAS sensor domain-containing protein</fullName>
    </recommendedName>
</protein>
<feature type="domain" description="PAC" evidence="5">
    <location>
        <begin position="84"/>
        <end position="136"/>
    </location>
</feature>
<dbReference type="AlphaFoldDB" id="A0A2U2MZY9"/>
<dbReference type="RefSeq" id="WP_109678951.1">
    <property type="nucleotide sequence ID" value="NZ_CP086615.1"/>
</dbReference>
<dbReference type="SMART" id="SM00091">
    <property type="entry name" value="PAS"/>
    <property type="match status" value="1"/>
</dbReference>
<dbReference type="SMART" id="SM00086">
    <property type="entry name" value="PAC"/>
    <property type="match status" value="1"/>
</dbReference>
<proteinExistence type="predicted"/>
<keyword evidence="2" id="KW-0288">FMN</keyword>
<evidence type="ECO:0000313" key="7">
    <source>
        <dbReference type="Proteomes" id="UP000245474"/>
    </source>
</evidence>
<organism evidence="6 7">
    <name type="scientific">Sediminicurvatus halobius</name>
    <dbReference type="NCBI Taxonomy" id="2182432"/>
    <lineage>
        <taxon>Bacteria</taxon>
        <taxon>Pseudomonadati</taxon>
        <taxon>Pseudomonadota</taxon>
        <taxon>Gammaproteobacteria</taxon>
        <taxon>Chromatiales</taxon>
        <taxon>Ectothiorhodospiraceae</taxon>
        <taxon>Sediminicurvatus</taxon>
    </lineage>
</organism>
<dbReference type="NCBIfam" id="TIGR00229">
    <property type="entry name" value="sensory_box"/>
    <property type="match status" value="1"/>
</dbReference>
<dbReference type="OrthoDB" id="7991996at2"/>
<dbReference type="EMBL" id="QFFI01000017">
    <property type="protein sequence ID" value="PWG62561.1"/>
    <property type="molecule type" value="Genomic_DNA"/>
</dbReference>
<dbReference type="InterPro" id="IPR035965">
    <property type="entry name" value="PAS-like_dom_sf"/>
</dbReference>